<dbReference type="AlphaFoldDB" id="A0A6G3WVM9"/>
<protein>
    <recommendedName>
        <fullName evidence="2">Glycogen debranching enzyme GlgX</fullName>
    </recommendedName>
</protein>
<evidence type="ECO:0000313" key="1">
    <source>
        <dbReference type="EMBL" id="NEE09473.1"/>
    </source>
</evidence>
<gene>
    <name evidence="1" type="ORF">G3M58_23810</name>
</gene>
<dbReference type="InterPro" id="IPR017853">
    <property type="entry name" value="GH"/>
</dbReference>
<dbReference type="PANTHER" id="PTHR43002">
    <property type="entry name" value="GLYCOGEN DEBRANCHING ENZYME"/>
    <property type="match status" value="1"/>
</dbReference>
<evidence type="ECO:0008006" key="2">
    <source>
        <dbReference type="Google" id="ProtNLM"/>
    </source>
</evidence>
<accession>A0A6G3WVM9</accession>
<name>A0A6G3WVM9_9ACTN</name>
<reference evidence="1" key="1">
    <citation type="submission" date="2020-01" db="EMBL/GenBank/DDBJ databases">
        <title>Insect and environment-associated Actinomycetes.</title>
        <authorList>
            <person name="Currrie C."/>
            <person name="Chevrette M."/>
            <person name="Carlson C."/>
            <person name="Stubbendieck R."/>
            <person name="Wendt-Pienkowski E."/>
        </authorList>
    </citation>
    <scope>NUCLEOTIDE SEQUENCE</scope>
    <source>
        <strain evidence="1">SID7499</strain>
    </source>
</reference>
<dbReference type="EMBL" id="JAAGMN010002452">
    <property type="protein sequence ID" value="NEE09473.1"/>
    <property type="molecule type" value="Genomic_DNA"/>
</dbReference>
<sequence>EDRRPKTPWADSVIYELHVRGFTKLHPDIPPELRGTYAGLAHPAAIEHLTRLGVTAVELLPVHQFAH</sequence>
<comment type="caution">
    <text evidence="1">The sequence shown here is derived from an EMBL/GenBank/DDBJ whole genome shotgun (WGS) entry which is preliminary data.</text>
</comment>
<proteinExistence type="predicted"/>
<feature type="non-terminal residue" evidence="1">
    <location>
        <position position="67"/>
    </location>
</feature>
<feature type="non-terminal residue" evidence="1">
    <location>
        <position position="1"/>
    </location>
</feature>
<dbReference type="Gene3D" id="3.20.20.80">
    <property type="entry name" value="Glycosidases"/>
    <property type="match status" value="1"/>
</dbReference>
<organism evidence="1">
    <name type="scientific">Streptomyces sp. SID7499</name>
    <dbReference type="NCBI Taxonomy" id="2706086"/>
    <lineage>
        <taxon>Bacteria</taxon>
        <taxon>Bacillati</taxon>
        <taxon>Actinomycetota</taxon>
        <taxon>Actinomycetes</taxon>
        <taxon>Kitasatosporales</taxon>
        <taxon>Streptomycetaceae</taxon>
        <taxon>Streptomyces</taxon>
    </lineage>
</organism>
<dbReference type="SUPFAM" id="SSF51445">
    <property type="entry name" value="(Trans)glycosidases"/>
    <property type="match status" value="1"/>
</dbReference>